<evidence type="ECO:0000256" key="1">
    <source>
        <dbReference type="SAM" id="MobiDB-lite"/>
    </source>
</evidence>
<feature type="region of interest" description="Disordered" evidence="1">
    <location>
        <begin position="256"/>
        <end position="320"/>
    </location>
</feature>
<reference evidence="4" key="1">
    <citation type="journal article" date="2019" name="Int. J. Syst. Evol. Microbiol.">
        <title>The Global Catalogue of Microorganisms (GCM) 10K type strain sequencing project: providing services to taxonomists for standard genome sequencing and annotation.</title>
        <authorList>
            <consortium name="The Broad Institute Genomics Platform"/>
            <consortium name="The Broad Institute Genome Sequencing Center for Infectious Disease"/>
            <person name="Wu L."/>
            <person name="Ma J."/>
        </authorList>
    </citation>
    <scope>NUCLEOTIDE SEQUENCE [LARGE SCALE GENOMIC DNA]</scope>
    <source>
        <strain evidence="4">CGMCC 1.15809</strain>
    </source>
</reference>
<feature type="transmembrane region" description="Helical" evidence="2">
    <location>
        <begin position="29"/>
        <end position="48"/>
    </location>
</feature>
<keyword evidence="2" id="KW-0472">Membrane</keyword>
<proteinExistence type="predicted"/>
<name>A0ABW1FX13_9ACTN</name>
<dbReference type="EMBL" id="JBHSPW010000019">
    <property type="protein sequence ID" value="MFC5897173.1"/>
    <property type="molecule type" value="Genomic_DNA"/>
</dbReference>
<gene>
    <name evidence="3" type="ORF">ACFP3M_30655</name>
</gene>
<keyword evidence="2" id="KW-1133">Transmembrane helix</keyword>
<feature type="region of interest" description="Disordered" evidence="1">
    <location>
        <begin position="405"/>
        <end position="442"/>
    </location>
</feature>
<evidence type="ECO:0000313" key="4">
    <source>
        <dbReference type="Proteomes" id="UP001596241"/>
    </source>
</evidence>
<feature type="compositionally biased region" description="Low complexity" evidence="1">
    <location>
        <begin position="537"/>
        <end position="551"/>
    </location>
</feature>
<accession>A0ABW1FX13</accession>
<feature type="compositionally biased region" description="Pro residues" evidence="1">
    <location>
        <begin position="302"/>
        <end position="313"/>
    </location>
</feature>
<keyword evidence="4" id="KW-1185">Reference proteome</keyword>
<organism evidence="3 4">
    <name type="scientific">Streptomyces ramulosus</name>
    <dbReference type="NCBI Taxonomy" id="47762"/>
    <lineage>
        <taxon>Bacteria</taxon>
        <taxon>Bacillati</taxon>
        <taxon>Actinomycetota</taxon>
        <taxon>Actinomycetes</taxon>
        <taxon>Kitasatosporales</taxon>
        <taxon>Streptomycetaceae</taxon>
        <taxon>Streptomyces</taxon>
    </lineage>
</organism>
<protein>
    <submittedName>
        <fullName evidence="3">Uncharacterized protein</fullName>
    </submittedName>
</protein>
<keyword evidence="2" id="KW-0812">Transmembrane</keyword>
<feature type="compositionally biased region" description="Low complexity" evidence="1">
    <location>
        <begin position="409"/>
        <end position="441"/>
    </location>
</feature>
<dbReference type="Proteomes" id="UP001596241">
    <property type="component" value="Unassembled WGS sequence"/>
</dbReference>
<evidence type="ECO:0000256" key="2">
    <source>
        <dbReference type="SAM" id="Phobius"/>
    </source>
</evidence>
<sequence>MNGNTDTPSERPFPPLGTPLRRQHRLWGLLLRLIGAALNAVAVLGFIAGVSQLGRARFPEDLLGTPGWQRLLIAAVAFLASTGATVAGPRLRRHGRRHCARVLRTLDEARGAPFVLYLRPFAADRPAASLPPPAAWPHFVDRRGEQLTTEENLARMFRAFGRVIAVGRPEERLPQPGADRLYLPWDDWQPVVAQLIDDARIVVLGTGVAEGTLWELEQLIRRRAPHHVLLLVYSDEEEYAAFRVRGDAILARAAHGTKGTRADSGGEGTAIAGADSAGAGTTTAGTGSADTGTGTGTGAEAPDPPSPVFPDCPPLRRPEQAGAPLLQGVIHFGPGWMPHFTRIDPTAFDGRRKQRVRQAVRTQWMPAYRHVLDGVRAEEEAADRRDATGCPTLADLEELLRTAEREGAASRTAGAGAADGTPDGRDGASATGSAAPGPEGTLFRVEFTPGARIRAVSPAGPNEPALDPHGRLVSLAGAVRTPGQERPEGPETAGEGPFALDIPYEWLSARLRAVRGRGAADTDTVRLDLGPAGRLHGLAGTPAADAPAPGAEIRTEP</sequence>
<feature type="compositionally biased region" description="Low complexity" evidence="1">
    <location>
        <begin position="269"/>
        <end position="292"/>
    </location>
</feature>
<evidence type="ECO:0000313" key="3">
    <source>
        <dbReference type="EMBL" id="MFC5897173.1"/>
    </source>
</evidence>
<comment type="caution">
    <text evidence="3">The sequence shown here is derived from an EMBL/GenBank/DDBJ whole genome shotgun (WGS) entry which is preliminary data.</text>
</comment>
<feature type="region of interest" description="Disordered" evidence="1">
    <location>
        <begin position="533"/>
        <end position="557"/>
    </location>
</feature>
<dbReference type="RefSeq" id="WP_345077043.1">
    <property type="nucleotide sequence ID" value="NZ_BAAAWG010000001.1"/>
</dbReference>